<evidence type="ECO:0000256" key="1">
    <source>
        <dbReference type="SAM" id="MobiDB-lite"/>
    </source>
</evidence>
<accession>A0A5B7GB61</accession>
<dbReference type="Proteomes" id="UP000324222">
    <property type="component" value="Unassembled WGS sequence"/>
</dbReference>
<dbReference type="AlphaFoldDB" id="A0A5B7GB61"/>
<evidence type="ECO:0000313" key="3">
    <source>
        <dbReference type="Proteomes" id="UP000324222"/>
    </source>
</evidence>
<dbReference type="EMBL" id="VSRR010012607">
    <property type="protein sequence ID" value="MPC54746.1"/>
    <property type="molecule type" value="Genomic_DNA"/>
</dbReference>
<dbReference type="InterPro" id="IPR036179">
    <property type="entry name" value="Ig-like_dom_sf"/>
</dbReference>
<sequence length="121" mass="12849">MPFSPARQPASQSPPLPGEELGQVREAIREVKEVEVKEAKVKEEESRWSGPAKGMYSSVDVDVGVSLPLSRSWGNGTLVVGSVTEEAEGDYLCEANNGVGTGLSQIINLQVHGKAKDKVSG</sequence>
<evidence type="ECO:0000313" key="2">
    <source>
        <dbReference type="EMBL" id="MPC54746.1"/>
    </source>
</evidence>
<feature type="region of interest" description="Disordered" evidence="1">
    <location>
        <begin position="1"/>
        <end position="22"/>
    </location>
</feature>
<comment type="caution">
    <text evidence="2">The sequence shown here is derived from an EMBL/GenBank/DDBJ whole genome shotgun (WGS) entry which is preliminary data.</text>
</comment>
<gene>
    <name evidence="2" type="primary">Dscam2_22</name>
    <name evidence="2" type="ORF">E2C01_048671</name>
</gene>
<keyword evidence="3" id="KW-1185">Reference proteome</keyword>
<proteinExistence type="predicted"/>
<reference evidence="2 3" key="1">
    <citation type="submission" date="2019-05" db="EMBL/GenBank/DDBJ databases">
        <title>Another draft genome of Portunus trituberculatus and its Hox gene families provides insights of decapod evolution.</title>
        <authorList>
            <person name="Jeong J.-H."/>
            <person name="Song I."/>
            <person name="Kim S."/>
            <person name="Choi T."/>
            <person name="Kim D."/>
            <person name="Ryu S."/>
            <person name="Kim W."/>
        </authorList>
    </citation>
    <scope>NUCLEOTIDE SEQUENCE [LARGE SCALE GENOMIC DNA]</scope>
    <source>
        <tissue evidence="2">Muscle</tissue>
    </source>
</reference>
<dbReference type="Gene3D" id="2.60.40.10">
    <property type="entry name" value="Immunoglobulins"/>
    <property type="match status" value="1"/>
</dbReference>
<organism evidence="2 3">
    <name type="scientific">Portunus trituberculatus</name>
    <name type="common">Swimming crab</name>
    <name type="synonym">Neptunus trituberculatus</name>
    <dbReference type="NCBI Taxonomy" id="210409"/>
    <lineage>
        <taxon>Eukaryota</taxon>
        <taxon>Metazoa</taxon>
        <taxon>Ecdysozoa</taxon>
        <taxon>Arthropoda</taxon>
        <taxon>Crustacea</taxon>
        <taxon>Multicrustacea</taxon>
        <taxon>Malacostraca</taxon>
        <taxon>Eumalacostraca</taxon>
        <taxon>Eucarida</taxon>
        <taxon>Decapoda</taxon>
        <taxon>Pleocyemata</taxon>
        <taxon>Brachyura</taxon>
        <taxon>Eubrachyura</taxon>
        <taxon>Portunoidea</taxon>
        <taxon>Portunidae</taxon>
        <taxon>Portuninae</taxon>
        <taxon>Portunus</taxon>
    </lineage>
</organism>
<feature type="compositionally biased region" description="Low complexity" evidence="1">
    <location>
        <begin position="1"/>
        <end position="11"/>
    </location>
</feature>
<protein>
    <submittedName>
        <fullName evidence="2">Down syndrome cell adhesion molecule-like protein Dscam2</fullName>
    </submittedName>
</protein>
<dbReference type="InterPro" id="IPR013783">
    <property type="entry name" value="Ig-like_fold"/>
</dbReference>
<name>A0A5B7GB61_PORTR</name>
<dbReference type="SUPFAM" id="SSF48726">
    <property type="entry name" value="Immunoglobulin"/>
    <property type="match status" value="1"/>
</dbReference>